<reference evidence="3 4" key="1">
    <citation type="submission" date="2022-10" db="EMBL/GenBank/DDBJ databases">
        <title>The complete genomes of actinobacterial strains from the NBC collection.</title>
        <authorList>
            <person name="Joergensen T.S."/>
            <person name="Alvarez Arevalo M."/>
            <person name="Sterndorff E.B."/>
            <person name="Faurdal D."/>
            <person name="Vuksanovic O."/>
            <person name="Mourched A.-S."/>
            <person name="Charusanti P."/>
            <person name="Shaw S."/>
            <person name="Blin K."/>
            <person name="Weber T."/>
        </authorList>
    </citation>
    <scope>NUCLEOTIDE SEQUENCE [LARGE SCALE GENOMIC DNA]</scope>
    <source>
        <strain evidence="3 4">NBC_00319</strain>
    </source>
</reference>
<dbReference type="AlphaFoldDB" id="A0AAU4K573"/>
<dbReference type="Pfam" id="PF11887">
    <property type="entry name" value="Mce4_CUP1"/>
    <property type="match status" value="1"/>
</dbReference>
<dbReference type="InterPro" id="IPR003399">
    <property type="entry name" value="Mce/MlaD"/>
</dbReference>
<evidence type="ECO:0000259" key="1">
    <source>
        <dbReference type="Pfam" id="PF02470"/>
    </source>
</evidence>
<gene>
    <name evidence="3" type="ORF">OG579_05215</name>
</gene>
<feature type="domain" description="Mce/MlaD" evidence="1">
    <location>
        <begin position="41"/>
        <end position="113"/>
    </location>
</feature>
<organism evidence="3 4">
    <name type="scientific">Williamsia herbipolensis</name>
    <dbReference type="NCBI Taxonomy" id="1603258"/>
    <lineage>
        <taxon>Bacteria</taxon>
        <taxon>Bacillati</taxon>
        <taxon>Actinomycetota</taxon>
        <taxon>Actinomycetes</taxon>
        <taxon>Mycobacteriales</taxon>
        <taxon>Nocardiaceae</taxon>
        <taxon>Williamsia</taxon>
    </lineage>
</organism>
<dbReference type="PANTHER" id="PTHR33371:SF18">
    <property type="entry name" value="MCE-FAMILY PROTEIN MCE3C"/>
    <property type="match status" value="1"/>
</dbReference>
<dbReference type="PRINTS" id="PR01782">
    <property type="entry name" value="MCEVIRFACTOR"/>
</dbReference>
<feature type="domain" description="Mammalian cell entry C-terminal" evidence="2">
    <location>
        <begin position="119"/>
        <end position="290"/>
    </location>
</feature>
<dbReference type="EMBL" id="CP108021">
    <property type="protein sequence ID" value="WUM21205.1"/>
    <property type="molecule type" value="Genomic_DNA"/>
</dbReference>
<protein>
    <submittedName>
        <fullName evidence="3">MCE family protein</fullName>
    </submittedName>
</protein>
<dbReference type="Pfam" id="PF02470">
    <property type="entry name" value="MlaD"/>
    <property type="match status" value="1"/>
</dbReference>
<dbReference type="PANTHER" id="PTHR33371">
    <property type="entry name" value="INTERMEMBRANE PHOSPHOLIPID TRANSPORT SYSTEM BINDING PROTEIN MLAD-RELATED"/>
    <property type="match status" value="1"/>
</dbReference>
<sequence length="342" mass="36177">MMNRYDRVDTVRTGAVGLIVTVLVAVAAGNVATLPFLSSEREYTAQFADAGGLQVGAEVEVAGVASGRVRSIDLDGAHVEVAFTVSGNPSLGESTRAFIATATVLGTRNLRLTSEGGGALRAGSEIPLARTTSPYDLSTILGDLARSTAATDTDQLADSFRALDDTLSQTPDDLRSAVDGVGRLSQTVAARDADLRSLLDRARRVTGVLAQRSEQINTLVLAADEILGELDRRRQTVETLFANVSALARSLTDLVRDNRAQLTPTLTRVNSVLGVLRDNRDNIGKALADLGPYVTELGEAVASGPFFSSYITNLIPGQIIEPFIRDAMARQGLPTPGRQGGR</sequence>
<evidence type="ECO:0000259" key="2">
    <source>
        <dbReference type="Pfam" id="PF11887"/>
    </source>
</evidence>
<dbReference type="NCBIfam" id="TIGR00996">
    <property type="entry name" value="Mtu_fam_mce"/>
    <property type="match status" value="1"/>
</dbReference>
<dbReference type="InterPro" id="IPR024516">
    <property type="entry name" value="Mce_C"/>
</dbReference>
<evidence type="ECO:0000313" key="3">
    <source>
        <dbReference type="EMBL" id="WUM21205.1"/>
    </source>
</evidence>
<dbReference type="Proteomes" id="UP001432128">
    <property type="component" value="Chromosome"/>
</dbReference>
<dbReference type="InterPro" id="IPR005693">
    <property type="entry name" value="Mce"/>
</dbReference>
<dbReference type="KEGG" id="whr:OG579_05215"/>
<accession>A0AAU4K573</accession>
<keyword evidence="4" id="KW-1185">Reference proteome</keyword>
<dbReference type="RefSeq" id="WP_328858334.1">
    <property type="nucleotide sequence ID" value="NZ_CP108021.1"/>
</dbReference>
<name>A0AAU4K573_9NOCA</name>
<dbReference type="GO" id="GO:0005576">
    <property type="term" value="C:extracellular region"/>
    <property type="evidence" value="ECO:0007669"/>
    <property type="project" value="TreeGrafter"/>
</dbReference>
<proteinExistence type="predicted"/>
<evidence type="ECO:0000313" key="4">
    <source>
        <dbReference type="Proteomes" id="UP001432128"/>
    </source>
</evidence>
<dbReference type="InterPro" id="IPR052336">
    <property type="entry name" value="MlaD_Phospholipid_Transporter"/>
</dbReference>